<feature type="transmembrane region" description="Helical" evidence="2">
    <location>
        <begin position="231"/>
        <end position="249"/>
    </location>
</feature>
<reference evidence="3 4" key="1">
    <citation type="submission" date="2017-09" db="EMBL/GenBank/DDBJ databases">
        <authorList>
            <person name="Lee N."/>
            <person name="Cho B.-K."/>
        </authorList>
    </citation>
    <scope>NUCLEOTIDE SEQUENCE [LARGE SCALE GENOMIC DNA]</scope>
    <source>
        <strain evidence="3 4">ATCC 27465</strain>
    </source>
</reference>
<keyword evidence="2" id="KW-0812">Transmembrane</keyword>
<feature type="transmembrane region" description="Helical" evidence="2">
    <location>
        <begin position="12"/>
        <end position="34"/>
    </location>
</feature>
<feature type="transmembrane region" description="Helical" evidence="2">
    <location>
        <begin position="169"/>
        <end position="189"/>
    </location>
</feature>
<dbReference type="KEGG" id="sspb:CP982_36590"/>
<keyword evidence="2" id="KW-0472">Membrane</keyword>
<feature type="compositionally biased region" description="Basic residues" evidence="1">
    <location>
        <begin position="287"/>
        <end position="298"/>
    </location>
</feature>
<evidence type="ECO:0000256" key="1">
    <source>
        <dbReference type="SAM" id="MobiDB-lite"/>
    </source>
</evidence>
<dbReference type="OrthoDB" id="5185518at2"/>
<organism evidence="3 4">
    <name type="scientific">Streptomyces spectabilis</name>
    <dbReference type="NCBI Taxonomy" id="68270"/>
    <lineage>
        <taxon>Bacteria</taxon>
        <taxon>Bacillati</taxon>
        <taxon>Actinomycetota</taxon>
        <taxon>Actinomycetes</taxon>
        <taxon>Kitasatosporales</taxon>
        <taxon>Streptomycetaceae</taxon>
        <taxon>Streptomyces</taxon>
    </lineage>
</organism>
<feature type="transmembrane region" description="Helical" evidence="2">
    <location>
        <begin position="46"/>
        <end position="66"/>
    </location>
</feature>
<name>A0A5P2XKP4_STRST</name>
<evidence type="ECO:0000313" key="4">
    <source>
        <dbReference type="Proteomes" id="UP000326505"/>
    </source>
</evidence>
<dbReference type="Gene3D" id="1.10.1760.20">
    <property type="match status" value="1"/>
</dbReference>
<protein>
    <submittedName>
        <fullName evidence="3">ECF transporter S component</fullName>
    </submittedName>
</protein>
<feature type="compositionally biased region" description="Low complexity" evidence="1">
    <location>
        <begin position="269"/>
        <end position="286"/>
    </location>
</feature>
<evidence type="ECO:0000256" key="2">
    <source>
        <dbReference type="SAM" id="Phobius"/>
    </source>
</evidence>
<dbReference type="GO" id="GO:0022857">
    <property type="term" value="F:transmembrane transporter activity"/>
    <property type="evidence" value="ECO:0007669"/>
    <property type="project" value="InterPro"/>
</dbReference>
<dbReference type="InterPro" id="IPR009825">
    <property type="entry name" value="ECF_substrate-spec-like"/>
</dbReference>
<dbReference type="AlphaFoldDB" id="A0A5P2XKP4"/>
<dbReference type="EMBL" id="CP023690">
    <property type="protein sequence ID" value="QEV65141.1"/>
    <property type="molecule type" value="Genomic_DNA"/>
</dbReference>
<proteinExistence type="predicted"/>
<accession>A0A5P2XKP4</accession>
<dbReference type="Pfam" id="PF07155">
    <property type="entry name" value="ECF-ribofla_trS"/>
    <property type="match status" value="1"/>
</dbReference>
<feature type="transmembrane region" description="Helical" evidence="2">
    <location>
        <begin position="86"/>
        <end position="108"/>
    </location>
</feature>
<sequence>MRVPVLPIGARTAVVLTLASLAGLAMFFWPLFAAPRPEGVAHTTDAPLVFLLTMPVLLAVVLAEMSSGGIDTKALAMLGVLSAVNAGLRPLGAGTAGIETVFFLLVLAGRVFGPGFGFVLGCTSLFASALLTAGVGPWLPFQMIASGWIGLGAGLLPKRVSGRAEIAMLAAYGVVVAYLFGFLLNMWFWPFTAGPDTDLSFVPGASIGENLHRFAVFTLVTSTFGWDTGRALTNLVAIVTLGPAVLAVLRRAARRAAFGAPVTLSAPAADTAAPLPDTSSAPSSSRSSRKHKELRHASVRTVENGGGDTGGRPRHGAAAGHRPR</sequence>
<dbReference type="Proteomes" id="UP000326505">
    <property type="component" value="Chromosome"/>
</dbReference>
<feature type="transmembrane region" description="Helical" evidence="2">
    <location>
        <begin position="139"/>
        <end position="157"/>
    </location>
</feature>
<keyword evidence="2" id="KW-1133">Transmembrane helix</keyword>
<evidence type="ECO:0000313" key="3">
    <source>
        <dbReference type="EMBL" id="QEV65141.1"/>
    </source>
</evidence>
<feature type="region of interest" description="Disordered" evidence="1">
    <location>
        <begin position="269"/>
        <end position="324"/>
    </location>
</feature>
<gene>
    <name evidence="3" type="ORF">CP982_36590</name>
</gene>